<accession>A0A0E9WH79</accession>
<evidence type="ECO:0000313" key="1">
    <source>
        <dbReference type="EMBL" id="JAH89724.1"/>
    </source>
</evidence>
<proteinExistence type="predicted"/>
<reference evidence="1" key="1">
    <citation type="submission" date="2014-11" db="EMBL/GenBank/DDBJ databases">
        <authorList>
            <person name="Amaro Gonzalez C."/>
        </authorList>
    </citation>
    <scope>NUCLEOTIDE SEQUENCE</scope>
</reference>
<reference evidence="1" key="2">
    <citation type="journal article" date="2015" name="Fish Shellfish Immunol.">
        <title>Early steps in the European eel (Anguilla anguilla)-Vibrio vulnificus interaction in the gills: Role of the RtxA13 toxin.</title>
        <authorList>
            <person name="Callol A."/>
            <person name="Pajuelo D."/>
            <person name="Ebbesson L."/>
            <person name="Teles M."/>
            <person name="MacKenzie S."/>
            <person name="Amaro C."/>
        </authorList>
    </citation>
    <scope>NUCLEOTIDE SEQUENCE</scope>
</reference>
<dbReference type="EMBL" id="GBXM01018853">
    <property type="protein sequence ID" value="JAH89724.1"/>
    <property type="molecule type" value="Transcribed_RNA"/>
</dbReference>
<organism evidence="1">
    <name type="scientific">Anguilla anguilla</name>
    <name type="common">European freshwater eel</name>
    <name type="synonym">Muraena anguilla</name>
    <dbReference type="NCBI Taxonomy" id="7936"/>
    <lineage>
        <taxon>Eukaryota</taxon>
        <taxon>Metazoa</taxon>
        <taxon>Chordata</taxon>
        <taxon>Craniata</taxon>
        <taxon>Vertebrata</taxon>
        <taxon>Euteleostomi</taxon>
        <taxon>Actinopterygii</taxon>
        <taxon>Neopterygii</taxon>
        <taxon>Teleostei</taxon>
        <taxon>Anguilliformes</taxon>
        <taxon>Anguillidae</taxon>
        <taxon>Anguilla</taxon>
    </lineage>
</organism>
<sequence>MEWWKQALTLHGSLKVESCGKSVLLFSMFLKKLFYLSLTHSQRSFVVGRSCEILFLLISEHNVSW</sequence>
<dbReference type="AlphaFoldDB" id="A0A0E9WH79"/>
<protein>
    <submittedName>
        <fullName evidence="1">Uncharacterized protein</fullName>
    </submittedName>
</protein>
<name>A0A0E9WH79_ANGAN</name>